<evidence type="ECO:0000313" key="2">
    <source>
        <dbReference type="Proteomes" id="UP001159428"/>
    </source>
</evidence>
<comment type="caution">
    <text evidence="1">The sequence shown here is derived from an EMBL/GenBank/DDBJ whole genome shotgun (WGS) entry which is preliminary data.</text>
</comment>
<sequence>MDFFILKKPTVLLRAPKVLQHILHRHAILKESGQNLLPMSDQKRTHIRMALIIINEIFMLLYTGHLPTTERNICFSI</sequence>
<dbReference type="Proteomes" id="UP001159428">
    <property type="component" value="Unassembled WGS sequence"/>
</dbReference>
<dbReference type="EMBL" id="CALNXJ010000002">
    <property type="protein sequence ID" value="CAH3033453.1"/>
    <property type="molecule type" value="Genomic_DNA"/>
</dbReference>
<dbReference type="AlphaFoldDB" id="A0AAU9VSG4"/>
<evidence type="ECO:0000313" key="1">
    <source>
        <dbReference type="EMBL" id="CAH3033453.1"/>
    </source>
</evidence>
<accession>A0AAU9VSG4</accession>
<protein>
    <submittedName>
        <fullName evidence="1">Uncharacterized protein</fullName>
    </submittedName>
</protein>
<name>A0AAU9VSG4_9CNID</name>
<proteinExistence type="predicted"/>
<gene>
    <name evidence="1" type="ORF">PMEA_00010066</name>
</gene>
<keyword evidence="2" id="KW-1185">Reference proteome</keyword>
<organism evidence="1 2">
    <name type="scientific">Pocillopora meandrina</name>
    <dbReference type="NCBI Taxonomy" id="46732"/>
    <lineage>
        <taxon>Eukaryota</taxon>
        <taxon>Metazoa</taxon>
        <taxon>Cnidaria</taxon>
        <taxon>Anthozoa</taxon>
        <taxon>Hexacorallia</taxon>
        <taxon>Scleractinia</taxon>
        <taxon>Astrocoeniina</taxon>
        <taxon>Pocilloporidae</taxon>
        <taxon>Pocillopora</taxon>
    </lineage>
</organism>
<reference evidence="1 2" key="1">
    <citation type="submission" date="2022-05" db="EMBL/GenBank/DDBJ databases">
        <authorList>
            <consortium name="Genoscope - CEA"/>
            <person name="William W."/>
        </authorList>
    </citation>
    <scope>NUCLEOTIDE SEQUENCE [LARGE SCALE GENOMIC DNA]</scope>
</reference>